<dbReference type="OMA" id="VCAPPHR"/>
<dbReference type="EMBL" id="LK033026">
    <property type="protein sequence ID" value="CDY51785.1"/>
    <property type="molecule type" value="Genomic_DNA"/>
</dbReference>
<accession>A0A078IL59</accession>
<reference evidence="1 2" key="1">
    <citation type="journal article" date="2014" name="Science">
        <title>Plant genetics. Early allopolyploid evolution in the post-Neolithic Brassica napus oilseed genome.</title>
        <authorList>
            <person name="Chalhoub B."/>
            <person name="Denoeud F."/>
            <person name="Liu S."/>
            <person name="Parkin I.A."/>
            <person name="Tang H."/>
            <person name="Wang X."/>
            <person name="Chiquet J."/>
            <person name="Belcram H."/>
            <person name="Tong C."/>
            <person name="Samans B."/>
            <person name="Correa M."/>
            <person name="Da Silva C."/>
            <person name="Just J."/>
            <person name="Falentin C."/>
            <person name="Koh C.S."/>
            <person name="Le Clainche I."/>
            <person name="Bernard M."/>
            <person name="Bento P."/>
            <person name="Noel B."/>
            <person name="Labadie K."/>
            <person name="Alberti A."/>
            <person name="Charles M."/>
            <person name="Arnaud D."/>
            <person name="Guo H."/>
            <person name="Daviaud C."/>
            <person name="Alamery S."/>
            <person name="Jabbari K."/>
            <person name="Zhao M."/>
            <person name="Edger P.P."/>
            <person name="Chelaifa H."/>
            <person name="Tack D."/>
            <person name="Lassalle G."/>
            <person name="Mestiri I."/>
            <person name="Schnel N."/>
            <person name="Le Paslier M.C."/>
            <person name="Fan G."/>
            <person name="Renault V."/>
            <person name="Bayer P.E."/>
            <person name="Golicz A.A."/>
            <person name="Manoli S."/>
            <person name="Lee T.H."/>
            <person name="Thi V.H."/>
            <person name="Chalabi S."/>
            <person name="Hu Q."/>
            <person name="Fan C."/>
            <person name="Tollenaere R."/>
            <person name="Lu Y."/>
            <person name="Battail C."/>
            <person name="Shen J."/>
            <person name="Sidebottom C.H."/>
            <person name="Wang X."/>
            <person name="Canaguier A."/>
            <person name="Chauveau A."/>
            <person name="Berard A."/>
            <person name="Deniot G."/>
            <person name="Guan M."/>
            <person name="Liu Z."/>
            <person name="Sun F."/>
            <person name="Lim Y.P."/>
            <person name="Lyons E."/>
            <person name="Town C.D."/>
            <person name="Bancroft I."/>
            <person name="Wang X."/>
            <person name="Meng J."/>
            <person name="Ma J."/>
            <person name="Pires J.C."/>
            <person name="King G.J."/>
            <person name="Brunel D."/>
            <person name="Delourme R."/>
            <person name="Renard M."/>
            <person name="Aury J.M."/>
            <person name="Adams K.L."/>
            <person name="Batley J."/>
            <person name="Snowdon R.J."/>
            <person name="Tost J."/>
            <person name="Edwards D."/>
            <person name="Zhou Y."/>
            <person name="Hua W."/>
            <person name="Sharpe A.G."/>
            <person name="Paterson A.H."/>
            <person name="Guan C."/>
            <person name="Wincker P."/>
        </authorList>
    </citation>
    <scope>NUCLEOTIDE SEQUENCE [LARGE SCALE GENOMIC DNA]</scope>
    <source>
        <strain evidence="2">cv. Darmor-bzh</strain>
    </source>
</reference>
<sequence length="242" mass="27242">MYVVSVVVCVSPPYRLRRRLRITSVVVCASLLSSFAHRLRPRLRIASVVVCAPPHRLRSVLICASPLHCLRSVLVTTSSPSTMMSSPRDSLYAGKKEDRMMMTKLHTVVDIYFVKYGSYVRWIYHLTVTLGVMDPPYYTPDCILENLVKEAKDKAISEISVTNVKVPSFSVANSSFSFTYSQLSSEMHFLSRLLLLESQLHLFNVLDPGWEFSVSILQSSVTIVNGEIHDDYIAVSGVVDFE</sequence>
<gene>
    <name evidence="1" type="primary">BnaC03g75970D</name>
    <name evidence="1" type="ORF">GSBRNA2T00004225001</name>
</gene>
<evidence type="ECO:0000313" key="1">
    <source>
        <dbReference type="EMBL" id="CDY51785.1"/>
    </source>
</evidence>
<keyword evidence="2" id="KW-1185">Reference proteome</keyword>
<proteinExistence type="predicted"/>
<organism evidence="1 2">
    <name type="scientific">Brassica napus</name>
    <name type="common">Rape</name>
    <dbReference type="NCBI Taxonomy" id="3708"/>
    <lineage>
        <taxon>Eukaryota</taxon>
        <taxon>Viridiplantae</taxon>
        <taxon>Streptophyta</taxon>
        <taxon>Embryophyta</taxon>
        <taxon>Tracheophyta</taxon>
        <taxon>Spermatophyta</taxon>
        <taxon>Magnoliopsida</taxon>
        <taxon>eudicotyledons</taxon>
        <taxon>Gunneridae</taxon>
        <taxon>Pentapetalae</taxon>
        <taxon>rosids</taxon>
        <taxon>malvids</taxon>
        <taxon>Brassicales</taxon>
        <taxon>Brassicaceae</taxon>
        <taxon>Brassiceae</taxon>
        <taxon>Brassica</taxon>
    </lineage>
</organism>
<evidence type="ECO:0000313" key="2">
    <source>
        <dbReference type="Proteomes" id="UP000028999"/>
    </source>
</evidence>
<dbReference type="Proteomes" id="UP000028999">
    <property type="component" value="Unassembled WGS sequence"/>
</dbReference>
<dbReference type="STRING" id="3708.A0A078IL59"/>
<dbReference type="GO" id="GO:0000151">
    <property type="term" value="C:ubiquitin ligase complex"/>
    <property type="evidence" value="ECO:0000318"/>
    <property type="project" value="GO_Central"/>
</dbReference>
<dbReference type="Gramene" id="CDY51785">
    <property type="protein sequence ID" value="CDY51785"/>
    <property type="gene ID" value="GSBRNA2T00004225001"/>
</dbReference>
<protein>
    <submittedName>
        <fullName evidence="1">BnaC03g75970D protein</fullName>
    </submittedName>
</protein>
<dbReference type="PaxDb" id="3708-A0A078IL59"/>
<name>A0A078IL59_BRANA</name>
<dbReference type="AlphaFoldDB" id="A0A078IL59"/>